<dbReference type="AlphaFoldDB" id="A0A1Q5Q6Y1"/>
<dbReference type="RefSeq" id="XP_020115572.1">
    <property type="nucleotide sequence ID" value="XM_020265210.1"/>
</dbReference>
<evidence type="ECO:0000259" key="2">
    <source>
        <dbReference type="Pfam" id="PF01979"/>
    </source>
</evidence>
<keyword evidence="4" id="KW-1185">Reference proteome</keyword>
<dbReference type="STRING" id="1441469.A0A1Q5Q6Y1"/>
<dbReference type="PANTHER" id="PTHR11113">
    <property type="entry name" value="N-ACETYLGLUCOSAMINE-6-PHOSPHATE DEACETYLASE"/>
    <property type="match status" value="1"/>
</dbReference>
<dbReference type="GO" id="GO:0008448">
    <property type="term" value="F:N-acetylglucosamine-6-phosphate deacetylase activity"/>
    <property type="evidence" value="ECO:0007669"/>
    <property type="project" value="TreeGrafter"/>
</dbReference>
<evidence type="ECO:0000313" key="3">
    <source>
        <dbReference type="EMBL" id="OKL55451.1"/>
    </source>
</evidence>
<comment type="caution">
    <text evidence="3">The sequence shown here is derived from an EMBL/GenBank/DDBJ whole genome shotgun (WGS) entry which is preliminary data.</text>
</comment>
<dbReference type="GO" id="GO:0006046">
    <property type="term" value="P:N-acetylglucosamine catabolic process"/>
    <property type="evidence" value="ECO:0007669"/>
    <property type="project" value="TreeGrafter"/>
</dbReference>
<dbReference type="SUPFAM" id="SSF51556">
    <property type="entry name" value="Metallo-dependent hydrolases"/>
    <property type="match status" value="1"/>
</dbReference>
<evidence type="ECO:0000256" key="1">
    <source>
        <dbReference type="ARBA" id="ARBA00022801"/>
    </source>
</evidence>
<dbReference type="InterPro" id="IPR032466">
    <property type="entry name" value="Metal_Hydrolase"/>
</dbReference>
<dbReference type="Pfam" id="PF01979">
    <property type="entry name" value="Amidohydro_1"/>
    <property type="match status" value="1"/>
</dbReference>
<reference evidence="3 4" key="1">
    <citation type="submission" date="2015-06" db="EMBL/GenBank/DDBJ databases">
        <title>Talaromyces atroroseus IBT 11181 draft genome.</title>
        <authorList>
            <person name="Rasmussen K.B."/>
            <person name="Rasmussen S."/>
            <person name="Petersen B."/>
            <person name="Sicheritz-Ponten T."/>
            <person name="Mortensen U.H."/>
            <person name="Thrane U."/>
        </authorList>
    </citation>
    <scope>NUCLEOTIDE SEQUENCE [LARGE SCALE GENOMIC DNA]</scope>
    <source>
        <strain evidence="3 4">IBT 11181</strain>
    </source>
</reference>
<dbReference type="PANTHER" id="PTHR11113:SF14">
    <property type="entry name" value="N-ACETYLGLUCOSAMINE-6-PHOSPHATE DEACETYLASE"/>
    <property type="match status" value="1"/>
</dbReference>
<sequence>MVTLAPERVGALDSIRELADSGIIASIGHTAATYEEAALGIKAGSKMVTHLFNAMNQLHHREPGIFGLIASPSDRTFRDRGDLPDDGRPYFGLIADGIHLHPASVRLAWEAHPKGLILITDAVMLMGCEDGVYDWTNGQKIVKKGSLLKLEGLDTIAGSATPILDCLNNLMRWTGASIHQVIQTVTTNPAALLDLEHTKGTLAANSDADIVIMRVVPVNKEFTKLEIDEVWKFGHRLFKS</sequence>
<proteinExistence type="predicted"/>
<organism evidence="3 4">
    <name type="scientific">Talaromyces atroroseus</name>
    <dbReference type="NCBI Taxonomy" id="1441469"/>
    <lineage>
        <taxon>Eukaryota</taxon>
        <taxon>Fungi</taxon>
        <taxon>Dikarya</taxon>
        <taxon>Ascomycota</taxon>
        <taxon>Pezizomycotina</taxon>
        <taxon>Eurotiomycetes</taxon>
        <taxon>Eurotiomycetidae</taxon>
        <taxon>Eurotiales</taxon>
        <taxon>Trichocomaceae</taxon>
        <taxon>Talaromyces</taxon>
        <taxon>Talaromyces sect. Trachyspermi</taxon>
    </lineage>
</organism>
<gene>
    <name evidence="3" type="ORF">UA08_09284</name>
</gene>
<evidence type="ECO:0000313" key="4">
    <source>
        <dbReference type="Proteomes" id="UP000214365"/>
    </source>
</evidence>
<dbReference type="GeneID" id="31009040"/>
<dbReference type="OrthoDB" id="10264777at2759"/>
<keyword evidence="1" id="KW-0378">Hydrolase</keyword>
<protein>
    <recommendedName>
        <fullName evidence="2">Amidohydrolase-related domain-containing protein</fullName>
    </recommendedName>
</protein>
<feature type="domain" description="Amidohydrolase-related" evidence="2">
    <location>
        <begin position="15"/>
        <end position="224"/>
    </location>
</feature>
<dbReference type="Proteomes" id="UP000214365">
    <property type="component" value="Unassembled WGS sequence"/>
</dbReference>
<dbReference type="EMBL" id="LFMY01000021">
    <property type="protein sequence ID" value="OKL55451.1"/>
    <property type="molecule type" value="Genomic_DNA"/>
</dbReference>
<dbReference type="Gene3D" id="3.20.20.140">
    <property type="entry name" value="Metal-dependent hydrolases"/>
    <property type="match status" value="1"/>
</dbReference>
<dbReference type="InterPro" id="IPR006680">
    <property type="entry name" value="Amidohydro-rel"/>
</dbReference>
<name>A0A1Q5Q6Y1_TALAT</name>
<accession>A0A1Q5Q6Y1</accession>